<protein>
    <recommendedName>
        <fullName evidence="3">Enoyl reductase (ER) domain-containing protein</fullName>
    </recommendedName>
</protein>
<dbReference type="OrthoDB" id="203908at2759"/>
<dbReference type="PANTHER" id="PTHR48106:SF18">
    <property type="entry name" value="QUINONE OXIDOREDUCTASE PIG3"/>
    <property type="match status" value="1"/>
</dbReference>
<dbReference type="SUPFAM" id="SSF51735">
    <property type="entry name" value="NAD(P)-binding Rossmann-fold domains"/>
    <property type="match status" value="1"/>
</dbReference>
<evidence type="ECO:0000313" key="5">
    <source>
        <dbReference type="Proteomes" id="UP000054321"/>
    </source>
</evidence>
<reference evidence="5" key="2">
    <citation type="submission" date="2015-01" db="EMBL/GenBank/DDBJ databases">
        <title>Evolutionary Origins and Diversification of the Mycorrhizal Mutualists.</title>
        <authorList>
            <consortium name="DOE Joint Genome Institute"/>
            <consortium name="Mycorrhizal Genomics Consortium"/>
            <person name="Kohler A."/>
            <person name="Kuo A."/>
            <person name="Nagy L.G."/>
            <person name="Floudas D."/>
            <person name="Copeland A."/>
            <person name="Barry K.W."/>
            <person name="Cichocki N."/>
            <person name="Veneault-Fourrey C."/>
            <person name="LaButti K."/>
            <person name="Lindquist E.A."/>
            <person name="Lipzen A."/>
            <person name="Lundell T."/>
            <person name="Morin E."/>
            <person name="Murat C."/>
            <person name="Riley R."/>
            <person name="Ohm R."/>
            <person name="Sun H."/>
            <person name="Tunlid A."/>
            <person name="Henrissat B."/>
            <person name="Grigoriev I.V."/>
            <person name="Hibbett D.S."/>
            <person name="Martin F."/>
        </authorList>
    </citation>
    <scope>NUCLEOTIDE SEQUENCE [LARGE SCALE GENOMIC DNA]</scope>
    <source>
        <strain evidence="5">Zn</strain>
    </source>
</reference>
<feature type="domain" description="Enoyl reductase (ER)" evidence="3">
    <location>
        <begin position="10"/>
        <end position="321"/>
    </location>
</feature>
<keyword evidence="1" id="KW-0521">NADP</keyword>
<name>A0A0C3GZB0_OIDMZ</name>
<accession>A0A0C3GZB0</accession>
<dbReference type="Gene3D" id="3.90.180.10">
    <property type="entry name" value="Medium-chain alcohol dehydrogenases, catalytic domain"/>
    <property type="match status" value="1"/>
</dbReference>
<keyword evidence="5" id="KW-1185">Reference proteome</keyword>
<dbReference type="STRING" id="913774.A0A0C3GZB0"/>
<dbReference type="GO" id="GO:0070402">
    <property type="term" value="F:NADPH binding"/>
    <property type="evidence" value="ECO:0007669"/>
    <property type="project" value="TreeGrafter"/>
</dbReference>
<dbReference type="InterPro" id="IPR020843">
    <property type="entry name" value="ER"/>
</dbReference>
<organism evidence="4 5">
    <name type="scientific">Oidiodendron maius (strain Zn)</name>
    <dbReference type="NCBI Taxonomy" id="913774"/>
    <lineage>
        <taxon>Eukaryota</taxon>
        <taxon>Fungi</taxon>
        <taxon>Dikarya</taxon>
        <taxon>Ascomycota</taxon>
        <taxon>Pezizomycotina</taxon>
        <taxon>Leotiomycetes</taxon>
        <taxon>Leotiomycetes incertae sedis</taxon>
        <taxon>Myxotrichaceae</taxon>
        <taxon>Oidiodendron</taxon>
    </lineage>
</organism>
<dbReference type="HOGENOM" id="CLU_026673_3_4_1"/>
<dbReference type="InterPro" id="IPR013149">
    <property type="entry name" value="ADH-like_C"/>
</dbReference>
<sequence>MKSIFLSNPGKPSTYIYKDVPIPEPLDGHVIIEIKAFGLNHAEIYMRKGDWPETDGVSGIECVGLVHSCPGGEFKIGTKVAALMGGMGRSIPGSYAEYTRVPAGNVTSIESDLRWEDLAALPESYATAWTCIFQNLEITKGQMLLVRGGTSALGQAAINLAVHAGAKVIATTRNLDRGQKLLNLGVERVELEDPNLSKRLPEKKTIDAVYNLVGNSVMLDSLEIPRRGGRVCLAGFLGGLEPMKDFNPLLQMASGVHFSFFGSFHYGTIGFPLSDVPLQKIANDVARGAFKAKPTRVFQFEEVAEAHKLMEENQAGGKFVVKVAD</sequence>
<proteinExistence type="predicted"/>
<dbReference type="PANTHER" id="PTHR48106">
    <property type="entry name" value="QUINONE OXIDOREDUCTASE PIG3-RELATED"/>
    <property type="match status" value="1"/>
</dbReference>
<gene>
    <name evidence="4" type="ORF">OIDMADRAFT_44629</name>
</gene>
<evidence type="ECO:0000256" key="2">
    <source>
        <dbReference type="ARBA" id="ARBA00023002"/>
    </source>
</evidence>
<dbReference type="InterPro" id="IPR013154">
    <property type="entry name" value="ADH-like_N"/>
</dbReference>
<dbReference type="Pfam" id="PF08240">
    <property type="entry name" value="ADH_N"/>
    <property type="match status" value="1"/>
</dbReference>
<dbReference type="Proteomes" id="UP000054321">
    <property type="component" value="Unassembled WGS sequence"/>
</dbReference>
<dbReference type="Pfam" id="PF00107">
    <property type="entry name" value="ADH_zinc_N"/>
    <property type="match status" value="1"/>
</dbReference>
<dbReference type="InterPro" id="IPR011032">
    <property type="entry name" value="GroES-like_sf"/>
</dbReference>
<evidence type="ECO:0000256" key="1">
    <source>
        <dbReference type="ARBA" id="ARBA00022857"/>
    </source>
</evidence>
<dbReference type="Gene3D" id="3.40.50.720">
    <property type="entry name" value="NAD(P)-binding Rossmann-like Domain"/>
    <property type="match status" value="1"/>
</dbReference>
<dbReference type="SMART" id="SM00829">
    <property type="entry name" value="PKS_ER"/>
    <property type="match status" value="1"/>
</dbReference>
<evidence type="ECO:0000259" key="3">
    <source>
        <dbReference type="SMART" id="SM00829"/>
    </source>
</evidence>
<reference evidence="4 5" key="1">
    <citation type="submission" date="2014-04" db="EMBL/GenBank/DDBJ databases">
        <authorList>
            <consortium name="DOE Joint Genome Institute"/>
            <person name="Kuo A."/>
            <person name="Martino E."/>
            <person name="Perotto S."/>
            <person name="Kohler A."/>
            <person name="Nagy L.G."/>
            <person name="Floudas D."/>
            <person name="Copeland A."/>
            <person name="Barry K.W."/>
            <person name="Cichocki N."/>
            <person name="Veneault-Fourrey C."/>
            <person name="LaButti K."/>
            <person name="Lindquist E.A."/>
            <person name="Lipzen A."/>
            <person name="Lundell T."/>
            <person name="Morin E."/>
            <person name="Murat C."/>
            <person name="Sun H."/>
            <person name="Tunlid A."/>
            <person name="Henrissat B."/>
            <person name="Grigoriev I.V."/>
            <person name="Hibbett D.S."/>
            <person name="Martin F."/>
            <person name="Nordberg H.P."/>
            <person name="Cantor M.N."/>
            <person name="Hua S.X."/>
        </authorList>
    </citation>
    <scope>NUCLEOTIDE SEQUENCE [LARGE SCALE GENOMIC DNA]</scope>
    <source>
        <strain evidence="4 5">Zn</strain>
    </source>
</reference>
<dbReference type="SUPFAM" id="SSF50129">
    <property type="entry name" value="GroES-like"/>
    <property type="match status" value="1"/>
</dbReference>
<evidence type="ECO:0000313" key="4">
    <source>
        <dbReference type="EMBL" id="KIM96494.1"/>
    </source>
</evidence>
<dbReference type="AlphaFoldDB" id="A0A0C3GZB0"/>
<dbReference type="EMBL" id="KN832884">
    <property type="protein sequence ID" value="KIM96494.1"/>
    <property type="molecule type" value="Genomic_DNA"/>
</dbReference>
<dbReference type="InParanoid" id="A0A0C3GZB0"/>
<keyword evidence="2" id="KW-0560">Oxidoreductase</keyword>
<dbReference type="InterPro" id="IPR036291">
    <property type="entry name" value="NAD(P)-bd_dom_sf"/>
</dbReference>
<dbReference type="GO" id="GO:0016651">
    <property type="term" value="F:oxidoreductase activity, acting on NAD(P)H"/>
    <property type="evidence" value="ECO:0007669"/>
    <property type="project" value="TreeGrafter"/>
</dbReference>